<comment type="caution">
    <text evidence="1">The sequence shown here is derived from an EMBL/GenBank/DDBJ whole genome shotgun (WGS) entry which is preliminary data.</text>
</comment>
<evidence type="ECO:0000313" key="1">
    <source>
        <dbReference type="EMBL" id="OOS20667.1"/>
    </source>
</evidence>
<evidence type="ECO:0000313" key="2">
    <source>
        <dbReference type="Proteomes" id="UP000191094"/>
    </source>
</evidence>
<dbReference type="Proteomes" id="UP000191094">
    <property type="component" value="Unassembled WGS sequence"/>
</dbReference>
<dbReference type="AlphaFoldDB" id="A0A1T0CE92"/>
<gene>
    <name evidence="1" type="ORF">B0682_05875</name>
</gene>
<name>A0A1T0CE92_9GAMM</name>
<protein>
    <submittedName>
        <fullName evidence="1">Uncharacterized protein</fullName>
    </submittedName>
</protein>
<proteinExistence type="predicted"/>
<sequence>MPFLLTKYSGGIIQLAFDFIEPVDMVSKIMAFQPFIENCHGLKANTHHKSHIKKQQNLTKSTMFFT</sequence>
<reference evidence="1 2" key="1">
    <citation type="submission" date="2017-02" db="EMBL/GenBank/DDBJ databases">
        <title>Draft genome sequence of Moraxella lincolnii CCUG 9405T type strain.</title>
        <authorList>
            <person name="Salva-Serra F."/>
            <person name="Engstrom-Jakobsson H."/>
            <person name="Thorell K."/>
            <person name="Jaen-Luchoro D."/>
            <person name="Gonzales-Siles L."/>
            <person name="Karlsson R."/>
            <person name="Yazdan S."/>
            <person name="Boulund F."/>
            <person name="Johnning A."/>
            <person name="Engstrand L."/>
            <person name="Kristiansson E."/>
            <person name="Moore E."/>
        </authorList>
    </citation>
    <scope>NUCLEOTIDE SEQUENCE [LARGE SCALE GENOMIC DNA]</scope>
    <source>
        <strain evidence="1 2">CCUG 9405</strain>
    </source>
</reference>
<organism evidence="1 2">
    <name type="scientific">Lwoffella lincolnii</name>
    <dbReference type="NCBI Taxonomy" id="90241"/>
    <lineage>
        <taxon>Bacteria</taxon>
        <taxon>Pseudomonadati</taxon>
        <taxon>Pseudomonadota</taxon>
        <taxon>Gammaproteobacteria</taxon>
        <taxon>Moraxellales</taxon>
        <taxon>Moraxellaceae</taxon>
        <taxon>Lwoffella</taxon>
    </lineage>
</organism>
<accession>A0A1T0CE92</accession>
<keyword evidence="2" id="KW-1185">Reference proteome</keyword>
<dbReference type="EMBL" id="MUYT01000007">
    <property type="protein sequence ID" value="OOS20667.1"/>
    <property type="molecule type" value="Genomic_DNA"/>
</dbReference>